<feature type="region of interest" description="Disordered" evidence="1">
    <location>
        <begin position="1"/>
        <end position="25"/>
    </location>
</feature>
<feature type="domain" description="DUF2293" evidence="2">
    <location>
        <begin position="171"/>
        <end position="256"/>
    </location>
</feature>
<sequence>MVRVHRNHAGADRSNALSRTRAEHKKTKKDFKIILEAVTQEKKKIHAISSYDNKPPPGFGFIPAGHPEFTTWCKEQCRQRNLDVYNVSAKPKTRAHFDPEKISHHVHRMGHHFPLSVIELACNKFGYRFEDNILQRDAERWLRQHMQGYDERMNLSGSAAERETPEYIRGAIREMFPKVPEDDLITIATHAFEKGTDRVGNAQNLTLARRVQLAVVAHIRHNYTEYDKILKEKRGTWSEARYRVEQDTLAKLKEWRDEDPNADNNEMEETFREVIILDDDDDDGGTPSDDTGSGADRGTSMEIVSSRATARELQPDYTADVGRVMPRIHYAPGGSIRIRPSRPAPSSSAHMSSQLHQAPHPSLHASRLGYPGERPRPTDYPYRSYVQPGVLHNSGNVLNASSRSTRAQYQTLTRAAQPMQMRGPDGQLYNVSRDNSLVEPAPNPIVTNHPQLEPVEVPRQPPRFVEYGHPQRGPAREENVQPQQRAHTIDRPAPPSRRTSDQDVVLPSIERETGNLPSPRRAANLPSTSLVEVQSPLRTEFSASQYHPEPHYSEPVPKRLRTVYAPEEMRPRLEHSQPSTFRQAHNSRPVESYNRPRPGPYPEVVDLTSSPIRLPNGGARDVRAYSRAPVAAEPRYSYQPHPGQPHPRAVLDEYYDVRMIEPGRVPVERRPAPPPRDFIPLRDEPARPPVADRRVIRDRGYNIH</sequence>
<dbReference type="InterPro" id="IPR018744">
    <property type="entry name" value="DUF2293"/>
</dbReference>
<dbReference type="Pfam" id="PF10056">
    <property type="entry name" value="DUF2293"/>
    <property type="match status" value="1"/>
</dbReference>
<dbReference type="AlphaFoldDB" id="A0A2T2N9U7"/>
<evidence type="ECO:0000256" key="1">
    <source>
        <dbReference type="SAM" id="MobiDB-lite"/>
    </source>
</evidence>
<dbReference type="PANTHER" id="PTHR38113:SF1">
    <property type="entry name" value="DUF2293 DOMAIN-CONTAINING PROTEIN"/>
    <property type="match status" value="1"/>
</dbReference>
<evidence type="ECO:0000313" key="4">
    <source>
        <dbReference type="Proteomes" id="UP000240883"/>
    </source>
</evidence>
<evidence type="ECO:0000259" key="2">
    <source>
        <dbReference type="Pfam" id="PF10056"/>
    </source>
</evidence>
<protein>
    <recommendedName>
        <fullName evidence="2">DUF2293 domain-containing protein</fullName>
    </recommendedName>
</protein>
<feature type="compositionally biased region" description="Low complexity" evidence="1">
    <location>
        <begin position="285"/>
        <end position="296"/>
    </location>
</feature>
<feature type="compositionally biased region" description="Polar residues" evidence="1">
    <location>
        <begin position="576"/>
        <end position="586"/>
    </location>
</feature>
<accession>A0A2T2N9U7</accession>
<organism evidence="3 4">
    <name type="scientific">Corynespora cassiicola Philippines</name>
    <dbReference type="NCBI Taxonomy" id="1448308"/>
    <lineage>
        <taxon>Eukaryota</taxon>
        <taxon>Fungi</taxon>
        <taxon>Dikarya</taxon>
        <taxon>Ascomycota</taxon>
        <taxon>Pezizomycotina</taxon>
        <taxon>Dothideomycetes</taxon>
        <taxon>Pleosporomycetidae</taxon>
        <taxon>Pleosporales</taxon>
        <taxon>Corynesporascaceae</taxon>
        <taxon>Corynespora</taxon>
    </lineage>
</organism>
<evidence type="ECO:0000313" key="3">
    <source>
        <dbReference type="EMBL" id="PSN62194.1"/>
    </source>
</evidence>
<feature type="region of interest" description="Disordered" evidence="1">
    <location>
        <begin position="570"/>
        <end position="601"/>
    </location>
</feature>
<reference evidence="3 4" key="1">
    <citation type="journal article" date="2018" name="Front. Microbiol.">
        <title>Genome-Wide Analysis of Corynespora cassiicola Leaf Fall Disease Putative Effectors.</title>
        <authorList>
            <person name="Lopez D."/>
            <person name="Ribeiro S."/>
            <person name="Label P."/>
            <person name="Fumanal B."/>
            <person name="Venisse J.S."/>
            <person name="Kohler A."/>
            <person name="de Oliveira R.R."/>
            <person name="Labutti K."/>
            <person name="Lipzen A."/>
            <person name="Lail K."/>
            <person name="Bauer D."/>
            <person name="Ohm R.A."/>
            <person name="Barry K.W."/>
            <person name="Spatafora J."/>
            <person name="Grigoriev I.V."/>
            <person name="Martin F.M."/>
            <person name="Pujade-Renaud V."/>
        </authorList>
    </citation>
    <scope>NUCLEOTIDE SEQUENCE [LARGE SCALE GENOMIC DNA]</scope>
    <source>
        <strain evidence="3 4">Philippines</strain>
    </source>
</reference>
<dbReference type="PANTHER" id="PTHR38113">
    <property type="match status" value="1"/>
</dbReference>
<dbReference type="EMBL" id="KZ678142">
    <property type="protein sequence ID" value="PSN62194.1"/>
    <property type="molecule type" value="Genomic_DNA"/>
</dbReference>
<feature type="region of interest" description="Disordered" evidence="1">
    <location>
        <begin position="444"/>
        <end position="528"/>
    </location>
</feature>
<feature type="compositionally biased region" description="Basic and acidic residues" evidence="1">
    <location>
        <begin position="679"/>
        <end position="704"/>
    </location>
</feature>
<gene>
    <name evidence="3" type="ORF">BS50DRAFT_650693</name>
</gene>
<dbReference type="STRING" id="1448308.A0A2T2N9U7"/>
<feature type="region of interest" description="Disordered" evidence="1">
    <location>
        <begin position="665"/>
        <end position="704"/>
    </location>
</feature>
<feature type="region of interest" description="Disordered" evidence="1">
    <location>
        <begin position="277"/>
        <end position="377"/>
    </location>
</feature>
<dbReference type="Proteomes" id="UP000240883">
    <property type="component" value="Unassembled WGS sequence"/>
</dbReference>
<proteinExistence type="predicted"/>
<dbReference type="OrthoDB" id="5288828at2759"/>
<keyword evidence="4" id="KW-1185">Reference proteome</keyword>
<name>A0A2T2N9U7_CORCC</name>